<accession>K6Z0P8</accession>
<dbReference type="AlphaFoldDB" id="K6Z0P8"/>
<gene>
    <name evidence="1" type="ORF">GPAL_2915</name>
</gene>
<proteinExistence type="predicted"/>
<reference evidence="2" key="1">
    <citation type="journal article" date="2014" name="Environ. Microbiol.">
        <title>Comparative genomics of the marine bacterial genus Glaciecola reveals the high degree of genomic diversity and genomic characteristic for cold adaptation.</title>
        <authorList>
            <person name="Qin Q.L."/>
            <person name="Xie B.B."/>
            <person name="Yu Y."/>
            <person name="Shu Y.L."/>
            <person name="Rong J.C."/>
            <person name="Zhang Y.J."/>
            <person name="Zhao D.L."/>
            <person name="Chen X.L."/>
            <person name="Zhang X.Y."/>
            <person name="Chen B."/>
            <person name="Zhou B.C."/>
            <person name="Zhang Y.Z."/>
        </authorList>
    </citation>
    <scope>NUCLEOTIDE SEQUENCE [LARGE SCALE GENOMIC DNA]</scope>
    <source>
        <strain evidence="2">ACAM 615</strain>
    </source>
</reference>
<dbReference type="STRING" id="1121922.GCA_000428905_00396"/>
<name>K6Z0P8_9ALTE</name>
<dbReference type="Proteomes" id="UP000006251">
    <property type="component" value="Unassembled WGS sequence"/>
</dbReference>
<sequence>MNEFDDAFFKAELASFGSFENFVNEWLTEDNINKYHHFKPQWTYIIDRHNKVTVDYIGYLELLEDDFDFIAGKLGTKGDLKKDNVVKRADYRDFYDEKTKAKAAKIYAKDIDLLNYSFDGVIEPVRTIQL</sequence>
<protein>
    <submittedName>
        <fullName evidence="1">Uncharacterized protein</fullName>
    </submittedName>
</protein>
<evidence type="ECO:0000313" key="2">
    <source>
        <dbReference type="Proteomes" id="UP000006251"/>
    </source>
</evidence>
<comment type="caution">
    <text evidence="1">The sequence shown here is derived from an EMBL/GenBank/DDBJ whole genome shotgun (WGS) entry which is preliminary data.</text>
</comment>
<organism evidence="1 2">
    <name type="scientific">Brumicola pallidula DSM 14239 = ACAM 615</name>
    <dbReference type="NCBI Taxonomy" id="1121922"/>
    <lineage>
        <taxon>Bacteria</taxon>
        <taxon>Pseudomonadati</taxon>
        <taxon>Pseudomonadota</taxon>
        <taxon>Gammaproteobacteria</taxon>
        <taxon>Alteromonadales</taxon>
        <taxon>Alteromonadaceae</taxon>
        <taxon>Brumicola</taxon>
    </lineage>
</organism>
<dbReference type="EMBL" id="BAEQ01000050">
    <property type="protein sequence ID" value="GAC29766.1"/>
    <property type="molecule type" value="Genomic_DNA"/>
</dbReference>
<keyword evidence="2" id="KW-1185">Reference proteome</keyword>
<evidence type="ECO:0000313" key="1">
    <source>
        <dbReference type="EMBL" id="GAC29766.1"/>
    </source>
</evidence>